<reference evidence="1 2" key="1">
    <citation type="submission" date="2019-12" db="EMBL/GenBank/DDBJ databases">
        <authorList>
            <person name="Li M."/>
        </authorList>
    </citation>
    <scope>NUCLEOTIDE SEQUENCE [LARGE SCALE GENOMIC DNA]</scope>
    <source>
        <strain evidence="1 2">GBMRC 2024</strain>
    </source>
</reference>
<sequence>MYPLLSSCRQHPRLGLAFGLALVVALICLLRLGLVLADWHPPDRHEIEPWMTVGLIGRINHVNPRRIDQVAGLPSPGKHPYTIEQIAQMQGTDTATVIARIEAAITQLKSQAAP</sequence>
<organism evidence="1 2">
    <name type="scientific">Pseudooceanicola albus</name>
    <dbReference type="NCBI Taxonomy" id="2692189"/>
    <lineage>
        <taxon>Bacteria</taxon>
        <taxon>Pseudomonadati</taxon>
        <taxon>Pseudomonadota</taxon>
        <taxon>Alphaproteobacteria</taxon>
        <taxon>Rhodobacterales</taxon>
        <taxon>Paracoccaceae</taxon>
        <taxon>Pseudooceanicola</taxon>
    </lineage>
</organism>
<keyword evidence="2" id="KW-1185">Reference proteome</keyword>
<protein>
    <submittedName>
        <fullName evidence="1">Uncharacterized protein</fullName>
    </submittedName>
</protein>
<dbReference type="RefSeq" id="WP_160893895.1">
    <property type="nucleotide sequence ID" value="NZ_WUMU01000007.1"/>
</dbReference>
<dbReference type="EMBL" id="WUMU01000007">
    <property type="protein sequence ID" value="MXN17992.1"/>
    <property type="molecule type" value="Genomic_DNA"/>
</dbReference>
<dbReference type="Proteomes" id="UP000477911">
    <property type="component" value="Unassembled WGS sequence"/>
</dbReference>
<evidence type="ECO:0000313" key="1">
    <source>
        <dbReference type="EMBL" id="MXN17992.1"/>
    </source>
</evidence>
<proteinExistence type="predicted"/>
<accession>A0A6L7G2T2</accession>
<gene>
    <name evidence="1" type="ORF">GR170_09110</name>
</gene>
<comment type="caution">
    <text evidence="1">The sequence shown here is derived from an EMBL/GenBank/DDBJ whole genome shotgun (WGS) entry which is preliminary data.</text>
</comment>
<evidence type="ECO:0000313" key="2">
    <source>
        <dbReference type="Proteomes" id="UP000477911"/>
    </source>
</evidence>
<name>A0A6L7G2T2_9RHOB</name>
<dbReference type="AlphaFoldDB" id="A0A6L7G2T2"/>